<comment type="caution">
    <text evidence="2">The sequence shown here is derived from an EMBL/GenBank/DDBJ whole genome shotgun (WGS) entry which is preliminary data.</text>
</comment>
<keyword evidence="3" id="KW-1185">Reference proteome</keyword>
<feature type="coiled-coil region" evidence="1">
    <location>
        <begin position="306"/>
        <end position="333"/>
    </location>
</feature>
<evidence type="ECO:0000256" key="1">
    <source>
        <dbReference type="SAM" id="Coils"/>
    </source>
</evidence>
<keyword evidence="1" id="KW-0175">Coiled coil</keyword>
<proteinExistence type="predicted"/>
<sequence>MEHGRYGLTLTRTVNEVFDPWELSNFINNFGNEYYKLDLLRTISKELQHGISPRNLLILNNPIKRKYFNFEYVDLTKDNQFFAFQSIGYPITLYPNKTILKISILIRLYKRLNAILTRNISTSILFRASKLIGDSFTDALDELTSAAIRNLPKTATGTLKNNISNQKKELESEFNEYLKYEHDIDDYITILDKNKNDNVTSLEKFPLYFNSFFEAFNKIQKPLIGVYLEEENKVKILCSDHLKKRKETLPELDFKSFGHNSPSFFDVLPNVAQVGKTIYDATQEQKVRNEQIKTEQLTQEYIVEKIETEKVKRKFLEEHIKNLQQKNSTQSNKIGTIDQEIINIPATQIKIQAFDAYNQQAKSLNDLLRKNKLIVSKYENRVDQKA</sequence>
<dbReference type="RefSeq" id="WP_069702501.1">
    <property type="nucleotide sequence ID" value="NZ_MJAT01000033.1"/>
</dbReference>
<accession>A0A1E5L533</accession>
<name>A0A1E5L533_9FIRM</name>
<dbReference type="OrthoDB" id="2986117at2"/>
<reference evidence="2 3" key="1">
    <citation type="submission" date="2016-09" db="EMBL/GenBank/DDBJ databases">
        <title>Desulfuribacillus arsenicus sp. nov., an obligately anaerobic, dissimilatory arsenic- and antimonate-reducing bacterium isolated from anoxic sediments.</title>
        <authorList>
            <person name="Abin C.A."/>
            <person name="Hollibaugh J.T."/>
        </authorList>
    </citation>
    <scope>NUCLEOTIDE SEQUENCE [LARGE SCALE GENOMIC DNA]</scope>
    <source>
        <strain evidence="2 3">MLFW-2</strain>
    </source>
</reference>
<dbReference type="EMBL" id="MJAT01000033">
    <property type="protein sequence ID" value="OEH85174.1"/>
    <property type="molecule type" value="Genomic_DNA"/>
</dbReference>
<evidence type="ECO:0000313" key="3">
    <source>
        <dbReference type="Proteomes" id="UP000095255"/>
    </source>
</evidence>
<organism evidence="2 3">
    <name type="scientific">Desulfuribacillus stibiiarsenatis</name>
    <dbReference type="NCBI Taxonomy" id="1390249"/>
    <lineage>
        <taxon>Bacteria</taxon>
        <taxon>Bacillati</taxon>
        <taxon>Bacillota</taxon>
        <taxon>Desulfuribacillia</taxon>
        <taxon>Desulfuribacillales</taxon>
        <taxon>Desulfuribacillaceae</taxon>
        <taxon>Desulfuribacillus</taxon>
    </lineage>
</organism>
<evidence type="ECO:0000313" key="2">
    <source>
        <dbReference type="EMBL" id="OEH85174.1"/>
    </source>
</evidence>
<protein>
    <submittedName>
        <fullName evidence="2">Uncharacterized protein</fullName>
    </submittedName>
</protein>
<dbReference type="Proteomes" id="UP000095255">
    <property type="component" value="Unassembled WGS sequence"/>
</dbReference>
<dbReference type="AlphaFoldDB" id="A0A1E5L533"/>
<gene>
    <name evidence="2" type="ORF">BHU72_06070</name>
</gene>